<protein>
    <recommendedName>
        <fullName evidence="5">Intersectin-EH binding protein Ibp1</fullName>
    </recommendedName>
</protein>
<dbReference type="EMBL" id="NSFD01000029">
    <property type="protein sequence ID" value="PBA26564.1"/>
    <property type="molecule type" value="Genomic_DNA"/>
</dbReference>
<organism evidence="3 4">
    <name type="scientific">Mycobacterium avium</name>
    <dbReference type="NCBI Taxonomy" id="1764"/>
    <lineage>
        <taxon>Bacteria</taxon>
        <taxon>Bacillati</taxon>
        <taxon>Actinomycetota</taxon>
        <taxon>Actinomycetes</taxon>
        <taxon>Mycobacteriales</taxon>
        <taxon>Mycobacteriaceae</taxon>
        <taxon>Mycobacterium</taxon>
        <taxon>Mycobacterium avium complex (MAC)</taxon>
    </lineage>
</organism>
<feature type="signal peptide" evidence="2">
    <location>
        <begin position="1"/>
        <end position="29"/>
    </location>
</feature>
<feature type="region of interest" description="Disordered" evidence="1">
    <location>
        <begin position="26"/>
        <end position="86"/>
    </location>
</feature>
<sequence length="111" mass="10338">MNAKLSKLTPILFAGVAAAGIAVAPSAFADPEPPPPAPPAPGCYNPDGTPCTPSAGPQGAGAEIPGGPGALARSDGHVSAGIPGGPWAKAGPGGGIACVPGGPCRTITLPG</sequence>
<evidence type="ECO:0000313" key="3">
    <source>
        <dbReference type="EMBL" id="PBA26564.1"/>
    </source>
</evidence>
<reference evidence="3 4" key="1">
    <citation type="submission" date="2017-08" db="EMBL/GenBank/DDBJ databases">
        <title>Phylogenetic analysis of Mycobacterium avium complex whole genomes.</title>
        <authorList>
            <person name="Caverly L.J."/>
            <person name="Spilker T."/>
            <person name="Lipuma J."/>
        </authorList>
    </citation>
    <scope>NUCLEOTIDE SEQUENCE [LARGE SCALE GENOMIC DNA]</scope>
    <source>
        <strain evidence="3 4">FLAC0165</strain>
    </source>
</reference>
<evidence type="ECO:0000256" key="1">
    <source>
        <dbReference type="SAM" id="MobiDB-lite"/>
    </source>
</evidence>
<dbReference type="AlphaFoldDB" id="A0A2A2ZJC3"/>
<feature type="chain" id="PRO_5012562170" description="Intersectin-EH binding protein Ibp1" evidence="2">
    <location>
        <begin position="30"/>
        <end position="111"/>
    </location>
</feature>
<feature type="compositionally biased region" description="Pro residues" evidence="1">
    <location>
        <begin position="31"/>
        <end position="41"/>
    </location>
</feature>
<keyword evidence="2" id="KW-0732">Signal</keyword>
<evidence type="ECO:0008006" key="5">
    <source>
        <dbReference type="Google" id="ProtNLM"/>
    </source>
</evidence>
<name>A0A2A2ZJC3_MYCAV</name>
<dbReference type="Proteomes" id="UP000217768">
    <property type="component" value="Unassembled WGS sequence"/>
</dbReference>
<evidence type="ECO:0000256" key="2">
    <source>
        <dbReference type="SAM" id="SignalP"/>
    </source>
</evidence>
<evidence type="ECO:0000313" key="4">
    <source>
        <dbReference type="Proteomes" id="UP000217768"/>
    </source>
</evidence>
<proteinExistence type="predicted"/>
<gene>
    <name evidence="3" type="ORF">CKJ66_12080</name>
</gene>
<comment type="caution">
    <text evidence="3">The sequence shown here is derived from an EMBL/GenBank/DDBJ whole genome shotgun (WGS) entry which is preliminary data.</text>
</comment>
<accession>A0A2A2ZJC3</accession>